<comment type="caution">
    <text evidence="3">The sequence shown here is derived from an EMBL/GenBank/DDBJ whole genome shotgun (WGS) entry which is preliminary data.</text>
</comment>
<protein>
    <submittedName>
        <fullName evidence="3">VWA domain-containing protein</fullName>
    </submittedName>
</protein>
<dbReference type="SMART" id="SM00327">
    <property type="entry name" value="VWA"/>
    <property type="match status" value="1"/>
</dbReference>
<feature type="region of interest" description="Disordered" evidence="1">
    <location>
        <begin position="223"/>
        <end position="245"/>
    </location>
</feature>
<gene>
    <name evidence="3" type="ORF">VB738_07025</name>
</gene>
<sequence>MPFPDVKLANRPLHFLYLCDCSGSMAASGKMQALNQAIRQSLPGMAAVARDNPEARVLVRAVSFADHAAWHIETPTPVDQLEWRDLQAGGITAMGAALQLVAAALQTPPMEVRALPPVLVLISDGQPTDDFAGGLEALRRVPWAQKAVRLAIALGHDADLEVLQRFIGTEPATAGRSPRRPLQAGNATSLAQYIQWASTAVVGAASMPASRVSETPLEAAAGNIPLPDLPPTVLDPTDDVGPVVW</sequence>
<organism evidence="3 4">
    <name type="scientific">Cyanobium gracile UHCC 0139</name>
    <dbReference type="NCBI Taxonomy" id="3110308"/>
    <lineage>
        <taxon>Bacteria</taxon>
        <taxon>Bacillati</taxon>
        <taxon>Cyanobacteriota</taxon>
        <taxon>Cyanophyceae</taxon>
        <taxon>Synechococcales</taxon>
        <taxon>Prochlorococcaceae</taxon>
        <taxon>Cyanobium</taxon>
    </lineage>
</organism>
<feature type="compositionally biased region" description="Low complexity" evidence="1">
    <location>
        <begin position="231"/>
        <end position="245"/>
    </location>
</feature>
<evidence type="ECO:0000256" key="1">
    <source>
        <dbReference type="SAM" id="MobiDB-lite"/>
    </source>
</evidence>
<feature type="domain" description="VWFA" evidence="2">
    <location>
        <begin position="14"/>
        <end position="197"/>
    </location>
</feature>
<dbReference type="InterPro" id="IPR036465">
    <property type="entry name" value="vWFA_dom_sf"/>
</dbReference>
<accession>A0ABU5RT98</accession>
<dbReference type="Pfam" id="PF13519">
    <property type="entry name" value="VWA_2"/>
    <property type="match status" value="1"/>
</dbReference>
<proteinExistence type="predicted"/>
<dbReference type="Proteomes" id="UP001304461">
    <property type="component" value="Unassembled WGS sequence"/>
</dbReference>
<name>A0ABU5RT98_9CYAN</name>
<dbReference type="EMBL" id="JAYGHX010000003">
    <property type="protein sequence ID" value="MEA5391012.1"/>
    <property type="molecule type" value="Genomic_DNA"/>
</dbReference>
<dbReference type="RefSeq" id="WP_323305061.1">
    <property type="nucleotide sequence ID" value="NZ_JAYGHX010000003.1"/>
</dbReference>
<evidence type="ECO:0000313" key="3">
    <source>
        <dbReference type="EMBL" id="MEA5391012.1"/>
    </source>
</evidence>
<dbReference type="Gene3D" id="3.40.50.410">
    <property type="entry name" value="von Willebrand factor, type A domain"/>
    <property type="match status" value="1"/>
</dbReference>
<dbReference type="PROSITE" id="PS50234">
    <property type="entry name" value="VWFA"/>
    <property type="match status" value="1"/>
</dbReference>
<dbReference type="InterPro" id="IPR002035">
    <property type="entry name" value="VWF_A"/>
</dbReference>
<reference evidence="3 4" key="1">
    <citation type="submission" date="2023-12" db="EMBL/GenBank/DDBJ databases">
        <title>Baltic Sea Cyanobacteria.</title>
        <authorList>
            <person name="Delbaje E."/>
            <person name="Fewer D.P."/>
            <person name="Shishido T.K."/>
        </authorList>
    </citation>
    <scope>NUCLEOTIDE SEQUENCE [LARGE SCALE GENOMIC DNA]</scope>
    <source>
        <strain evidence="3 4">UHCC 0139</strain>
    </source>
</reference>
<keyword evidence="4" id="KW-1185">Reference proteome</keyword>
<evidence type="ECO:0000259" key="2">
    <source>
        <dbReference type="PROSITE" id="PS50234"/>
    </source>
</evidence>
<dbReference type="SUPFAM" id="SSF53300">
    <property type="entry name" value="vWA-like"/>
    <property type="match status" value="1"/>
</dbReference>
<evidence type="ECO:0000313" key="4">
    <source>
        <dbReference type="Proteomes" id="UP001304461"/>
    </source>
</evidence>